<comment type="caution">
    <text evidence="1">The sequence shown here is derived from an EMBL/GenBank/DDBJ whole genome shotgun (WGS) entry which is preliminary data.</text>
</comment>
<dbReference type="EMBL" id="JAEUBE010000087">
    <property type="protein sequence ID" value="KAH3670464.1"/>
    <property type="molecule type" value="Genomic_DNA"/>
</dbReference>
<organism evidence="1 2">
    <name type="scientific">Ogataea philodendri</name>
    <dbReference type="NCBI Taxonomy" id="1378263"/>
    <lineage>
        <taxon>Eukaryota</taxon>
        <taxon>Fungi</taxon>
        <taxon>Dikarya</taxon>
        <taxon>Ascomycota</taxon>
        <taxon>Saccharomycotina</taxon>
        <taxon>Pichiomycetes</taxon>
        <taxon>Pichiales</taxon>
        <taxon>Pichiaceae</taxon>
        <taxon>Ogataea</taxon>
    </lineage>
</organism>
<protein>
    <submittedName>
        <fullName evidence="1">Uncharacterized protein</fullName>
    </submittedName>
</protein>
<dbReference type="InterPro" id="IPR014839">
    <property type="entry name" value="Crt10"/>
</dbReference>
<dbReference type="SUPFAM" id="SSF50978">
    <property type="entry name" value="WD40 repeat-like"/>
    <property type="match status" value="1"/>
</dbReference>
<gene>
    <name evidence="1" type="ORF">OGAPHI_000979</name>
</gene>
<evidence type="ECO:0000313" key="1">
    <source>
        <dbReference type="EMBL" id="KAH3670464.1"/>
    </source>
</evidence>
<evidence type="ECO:0000313" key="2">
    <source>
        <dbReference type="Proteomes" id="UP000769157"/>
    </source>
</evidence>
<proteinExistence type="predicted"/>
<dbReference type="AlphaFoldDB" id="A0A9P8PFE8"/>
<sequence>MGDLDLGDIIKTEQARDRRQIDALYATPKREDMMEFSDSEEIAREELRELRIQDFDHQRRFERFLALNGIKSKVVRPSVGSAEAVSLSGNSERYNLFPDSSDASDRDEDEDDVYSVRFEDNALQSLVVTEANVQDQDLFYAENHMAFPPHDDDFDEDVQVAQGTRNTIDSNTIYTSESHYPHAIIGGEDYTVPNTHKSPCPLNSNDTFQNYENRPGNKKLQSAMDFGRTDSLEFPIKSQPAQKFEDSLDIAFQGFRKMEFARPGKYKNNIVCCSARYSKVFVGIQASIYVYSLECSKLEPKRNAEAIIHTEPATTTSTHRQNATMLHFPHTINYMIIGEFKNQETLAMGCDDGRVLLYTVCELVKSLNPQNAGSNVKHSPNYEFTASSSVWGIDMYNNLVVVSDNSQSIQLHVFDDGGKHQSIQTHQILHNVPSVSFIRDEDEIYVSAASISGELVIFKFPMVYNHGPMKEGLGDFDRIRLKRPYVVSRALLGDNVWTTTYVDSSCFKEVDSVGELTGDEWMAENMIINEMLNESRILDCESDECSSSHVGLASCFHNFFIPTVALDNMHPVMQPKPFASLSDNYRRIKKVYDEYYLTNQRSKQKSHVSFNCKKYWQEKAVTAQFSNKFLLVSTALRLGLFRADKLICNATASKVFQFKPFNEDWLHSNRISLSFVIPDLNCYVAGSQSGLVSVFRLTTFRGIYGFRQEFVIPNYERLCLSGDFGVRTLIGITSQRLDRYRYMLYLVYIDGMCLSYELSNNANNQGLEVRWIM</sequence>
<dbReference type="Proteomes" id="UP000769157">
    <property type="component" value="Unassembled WGS sequence"/>
</dbReference>
<reference evidence="1" key="2">
    <citation type="submission" date="2021-01" db="EMBL/GenBank/DDBJ databases">
        <authorList>
            <person name="Schikora-Tamarit M.A."/>
        </authorList>
    </citation>
    <scope>NUCLEOTIDE SEQUENCE</scope>
    <source>
        <strain evidence="1">CBS6075</strain>
    </source>
</reference>
<accession>A0A9P8PFE8</accession>
<dbReference type="GeneID" id="70232947"/>
<dbReference type="RefSeq" id="XP_046063889.1">
    <property type="nucleotide sequence ID" value="XM_046209133.1"/>
</dbReference>
<dbReference type="Pfam" id="PF08728">
    <property type="entry name" value="CRT10"/>
    <property type="match status" value="2"/>
</dbReference>
<dbReference type="InterPro" id="IPR036322">
    <property type="entry name" value="WD40_repeat_dom_sf"/>
</dbReference>
<name>A0A9P8PFE8_9ASCO</name>
<dbReference type="OrthoDB" id="4068815at2759"/>
<keyword evidence="2" id="KW-1185">Reference proteome</keyword>
<reference evidence="1" key="1">
    <citation type="journal article" date="2021" name="Open Biol.">
        <title>Shared evolutionary footprints suggest mitochondrial oxidative damage underlies multiple complex I losses in fungi.</title>
        <authorList>
            <person name="Schikora-Tamarit M.A."/>
            <person name="Marcet-Houben M."/>
            <person name="Nosek J."/>
            <person name="Gabaldon T."/>
        </authorList>
    </citation>
    <scope>NUCLEOTIDE SEQUENCE</scope>
    <source>
        <strain evidence="1">CBS6075</strain>
    </source>
</reference>